<keyword evidence="6" id="KW-1185">Reference proteome</keyword>
<dbReference type="InterPro" id="IPR018976">
    <property type="entry name" value="Imelysin-like"/>
</dbReference>
<proteinExistence type="predicted"/>
<evidence type="ECO:0000313" key="6">
    <source>
        <dbReference type="Proteomes" id="UP000283063"/>
    </source>
</evidence>
<feature type="domain" description="Imelysin-like" evidence="4">
    <location>
        <begin position="32"/>
        <end position="311"/>
    </location>
</feature>
<dbReference type="Pfam" id="PF09375">
    <property type="entry name" value="Peptidase_M75"/>
    <property type="match status" value="1"/>
</dbReference>
<gene>
    <name evidence="5" type="ORF">EBB79_05475</name>
</gene>
<dbReference type="AlphaFoldDB" id="A0A3T0N068"/>
<dbReference type="EMBL" id="CP033219">
    <property type="protein sequence ID" value="AZV77395.1"/>
    <property type="molecule type" value="Genomic_DNA"/>
</dbReference>
<evidence type="ECO:0000256" key="3">
    <source>
        <dbReference type="SAM" id="SignalP"/>
    </source>
</evidence>
<feature type="chain" id="PRO_5019478554" evidence="3">
    <location>
        <begin position="22"/>
        <end position="334"/>
    </location>
</feature>
<comment type="subcellular location">
    <subcellularLocation>
        <location evidence="1">Cell envelope</location>
    </subcellularLocation>
</comment>
<dbReference type="InterPro" id="IPR034984">
    <property type="entry name" value="Imelysin-like_IPPA"/>
</dbReference>
<dbReference type="InterPro" id="IPR038352">
    <property type="entry name" value="Imelysin_sf"/>
</dbReference>
<dbReference type="RefSeq" id="WP_127747951.1">
    <property type="nucleotide sequence ID" value="NZ_CP033219.1"/>
</dbReference>
<dbReference type="OrthoDB" id="5729110at2"/>
<reference evidence="5 6" key="1">
    <citation type="submission" date="2018-10" db="EMBL/GenBank/DDBJ databases">
        <title>Parasedimentitalea marina sp. nov., a psychrophilic bacterium isolated from deep seawater of the New Britain Trench.</title>
        <authorList>
            <person name="Cao J."/>
        </authorList>
    </citation>
    <scope>NUCLEOTIDE SEQUENCE [LARGE SCALE GENOMIC DNA]</scope>
    <source>
        <strain evidence="5 6">W43</strain>
    </source>
</reference>
<evidence type="ECO:0000259" key="4">
    <source>
        <dbReference type="Pfam" id="PF09375"/>
    </source>
</evidence>
<accession>A0A3T0N068</accession>
<organism evidence="5 6">
    <name type="scientific">Parasedimentitalea marina</name>
    <dbReference type="NCBI Taxonomy" id="2483033"/>
    <lineage>
        <taxon>Bacteria</taxon>
        <taxon>Pseudomonadati</taxon>
        <taxon>Pseudomonadota</taxon>
        <taxon>Alphaproteobacteria</taxon>
        <taxon>Rhodobacterales</taxon>
        <taxon>Paracoccaceae</taxon>
        <taxon>Parasedimentitalea</taxon>
    </lineage>
</organism>
<dbReference type="Gene3D" id="1.20.1420.20">
    <property type="entry name" value="M75 peptidase, HXXE motif"/>
    <property type="match status" value="1"/>
</dbReference>
<dbReference type="KEGG" id="sedi:EBB79_05475"/>
<feature type="signal peptide" evidence="3">
    <location>
        <begin position="1"/>
        <end position="21"/>
    </location>
</feature>
<sequence>MRVTVLTLAVGLSLSSLCARADMVDDILDQQILPGMTTLASSAHQLSQVAQTDCQPGSAQLRDAYGVAFDAWISVSHLRFGPTETDNRAFALAFWPDSRSKIPKVLSQIITKPAPSLDLPSEFASYSIAARGFYALEFLLYDSVLSSHGTAAARCRLTRAIAQDIASTTDAILSDWQDTYAAQMRSPTDRYQSEAEIKQELFKALTTGFQVTADMRLSRPLGSFDQPRPNRAEARRSGRSLRHVRLSLQALEPLAVTLAGDNADLAEAFRAGFATALSATARLDDPSFAGVADPSSRFRIEALQNQVNALRGLAETDLGPSLGVDAGFNSLDGD</sequence>
<dbReference type="Proteomes" id="UP000283063">
    <property type="component" value="Chromosome"/>
</dbReference>
<evidence type="ECO:0000313" key="5">
    <source>
        <dbReference type="EMBL" id="AZV77395.1"/>
    </source>
</evidence>
<evidence type="ECO:0000256" key="2">
    <source>
        <dbReference type="ARBA" id="ARBA00022729"/>
    </source>
</evidence>
<keyword evidence="2 3" id="KW-0732">Signal</keyword>
<protein>
    <submittedName>
        <fullName evidence="5">Peptidase M75</fullName>
    </submittedName>
</protein>
<dbReference type="CDD" id="cd14659">
    <property type="entry name" value="Imelysin-like_IPPA"/>
    <property type="match status" value="1"/>
</dbReference>
<dbReference type="GO" id="GO:0030313">
    <property type="term" value="C:cell envelope"/>
    <property type="evidence" value="ECO:0007669"/>
    <property type="project" value="UniProtKB-SubCell"/>
</dbReference>
<name>A0A3T0N068_9RHOB</name>
<evidence type="ECO:0000256" key="1">
    <source>
        <dbReference type="ARBA" id="ARBA00004196"/>
    </source>
</evidence>